<keyword evidence="1" id="KW-1133">Transmembrane helix</keyword>
<comment type="caution">
    <text evidence="2">The sequence shown here is derived from an EMBL/GenBank/DDBJ whole genome shotgun (WGS) entry which is preliminary data.</text>
</comment>
<reference evidence="3" key="1">
    <citation type="submission" date="2017-09" db="EMBL/GenBank/DDBJ databases">
        <title>Depth-based differentiation of microbial function through sediment-hosted aquifers and enrichment of novel symbionts in the deep terrestrial subsurface.</title>
        <authorList>
            <person name="Probst A.J."/>
            <person name="Ladd B."/>
            <person name="Jarett J.K."/>
            <person name="Geller-Mcgrath D.E."/>
            <person name="Sieber C.M.K."/>
            <person name="Emerson J.B."/>
            <person name="Anantharaman K."/>
            <person name="Thomas B.C."/>
            <person name="Malmstrom R."/>
            <person name="Stieglmeier M."/>
            <person name="Klingl A."/>
            <person name="Woyke T."/>
            <person name="Ryan C.M."/>
            <person name="Banfield J.F."/>
        </authorList>
    </citation>
    <scope>NUCLEOTIDE SEQUENCE [LARGE SCALE GENOMIC DNA]</scope>
</reference>
<protein>
    <submittedName>
        <fullName evidence="2">Uncharacterized protein</fullName>
    </submittedName>
</protein>
<evidence type="ECO:0000313" key="2">
    <source>
        <dbReference type="EMBL" id="PIU24612.1"/>
    </source>
</evidence>
<evidence type="ECO:0000256" key="1">
    <source>
        <dbReference type="SAM" id="Phobius"/>
    </source>
</evidence>
<feature type="transmembrane region" description="Helical" evidence="1">
    <location>
        <begin position="186"/>
        <end position="206"/>
    </location>
</feature>
<gene>
    <name evidence="2" type="ORF">COT12_00130</name>
</gene>
<dbReference type="Proteomes" id="UP000229896">
    <property type="component" value="Unassembled WGS sequence"/>
</dbReference>
<keyword evidence="1" id="KW-0812">Transmembrane</keyword>
<accession>A0A2M6YD38</accession>
<organism evidence="2 3">
    <name type="scientific">Candidatus Berkelbacteria bacterium CG08_land_8_20_14_0_20_39_8</name>
    <dbReference type="NCBI Taxonomy" id="1974511"/>
    <lineage>
        <taxon>Bacteria</taxon>
        <taxon>Candidatus Berkelbacteria</taxon>
    </lineage>
</organism>
<proteinExistence type="predicted"/>
<sequence length="213" mass="24409">MKKNRSKIVSIILAIIIVVFLIFLSFLPINYVGNIQTTAIGGREIGFAGQTELNFVTDRKVSGLLIIINKNFYIEKEKDKKLTVVVSFRDRNNQLQNESQEIPLSNLKNKKYNWIKFSAEPQSGAAVDVKFINNSRFETNNQLSIGIADSNPDPQIDNGPRVVFQTRIIDLIKETVSDIRHHYNHVLLTFFPAIITFFILIFFILIPKKNGRR</sequence>
<dbReference type="EMBL" id="PEXI01000006">
    <property type="protein sequence ID" value="PIU24612.1"/>
    <property type="molecule type" value="Genomic_DNA"/>
</dbReference>
<evidence type="ECO:0000313" key="3">
    <source>
        <dbReference type="Proteomes" id="UP000229896"/>
    </source>
</evidence>
<keyword evidence="1" id="KW-0472">Membrane</keyword>
<name>A0A2M6YD38_9BACT</name>
<dbReference type="AlphaFoldDB" id="A0A2M6YD38"/>
<feature type="transmembrane region" description="Helical" evidence="1">
    <location>
        <begin position="7"/>
        <end position="27"/>
    </location>
</feature>